<evidence type="ECO:0000313" key="3">
    <source>
        <dbReference type="Proteomes" id="UP001501777"/>
    </source>
</evidence>
<feature type="region of interest" description="Disordered" evidence="1">
    <location>
        <begin position="1"/>
        <end position="23"/>
    </location>
</feature>
<proteinExistence type="predicted"/>
<sequence length="65" mass="7049">MIEQGGLAGAQESGEYDDRDLPEAVARLTQRATSLTPTRAPDRGPGARMRIECRTRIRAGIIPAK</sequence>
<dbReference type="Proteomes" id="UP001501777">
    <property type="component" value="Unassembled WGS sequence"/>
</dbReference>
<reference evidence="2 3" key="1">
    <citation type="journal article" date="2019" name="Int. J. Syst. Evol. Microbiol.">
        <title>The Global Catalogue of Microorganisms (GCM) 10K type strain sequencing project: providing services to taxonomists for standard genome sequencing and annotation.</title>
        <authorList>
            <consortium name="The Broad Institute Genomics Platform"/>
            <consortium name="The Broad Institute Genome Sequencing Center for Infectious Disease"/>
            <person name="Wu L."/>
            <person name="Ma J."/>
        </authorList>
    </citation>
    <scope>NUCLEOTIDE SEQUENCE [LARGE SCALE GENOMIC DNA]</scope>
    <source>
        <strain evidence="2 3">JCM 4395</strain>
    </source>
</reference>
<protein>
    <submittedName>
        <fullName evidence="2">Uncharacterized protein</fullName>
    </submittedName>
</protein>
<accession>A0ABN3M6D7</accession>
<comment type="caution">
    <text evidence="2">The sequence shown here is derived from an EMBL/GenBank/DDBJ whole genome shotgun (WGS) entry which is preliminary data.</text>
</comment>
<organism evidence="2 3">
    <name type="scientific">Streptomyces longisporus</name>
    <dbReference type="NCBI Taxonomy" id="1948"/>
    <lineage>
        <taxon>Bacteria</taxon>
        <taxon>Bacillati</taxon>
        <taxon>Actinomycetota</taxon>
        <taxon>Actinomycetes</taxon>
        <taxon>Kitasatosporales</taxon>
        <taxon>Streptomycetaceae</taxon>
        <taxon>Streptomyces</taxon>
    </lineage>
</organism>
<name>A0ABN3M6D7_STRLO</name>
<gene>
    <name evidence="2" type="ORF">GCM10010276_39850</name>
</gene>
<dbReference type="EMBL" id="BAAASG010000009">
    <property type="protein sequence ID" value="GAA2495376.1"/>
    <property type="molecule type" value="Genomic_DNA"/>
</dbReference>
<evidence type="ECO:0000313" key="2">
    <source>
        <dbReference type="EMBL" id="GAA2495376.1"/>
    </source>
</evidence>
<keyword evidence="3" id="KW-1185">Reference proteome</keyword>
<evidence type="ECO:0000256" key="1">
    <source>
        <dbReference type="SAM" id="MobiDB-lite"/>
    </source>
</evidence>